<evidence type="ECO:0000313" key="3">
    <source>
        <dbReference type="Proteomes" id="UP000281553"/>
    </source>
</evidence>
<dbReference type="AlphaFoldDB" id="A0A3P7M027"/>
<dbReference type="Proteomes" id="UP000281553">
    <property type="component" value="Unassembled WGS sequence"/>
</dbReference>
<feature type="region of interest" description="Disordered" evidence="1">
    <location>
        <begin position="44"/>
        <end position="101"/>
    </location>
</feature>
<accession>A0A3P7M027</accession>
<proteinExistence type="predicted"/>
<protein>
    <submittedName>
        <fullName evidence="2">Uncharacterized protein</fullName>
    </submittedName>
</protein>
<reference evidence="2 3" key="1">
    <citation type="submission" date="2018-11" db="EMBL/GenBank/DDBJ databases">
        <authorList>
            <consortium name="Pathogen Informatics"/>
        </authorList>
    </citation>
    <scope>NUCLEOTIDE SEQUENCE [LARGE SCALE GENOMIC DNA]</scope>
</reference>
<feature type="compositionally biased region" description="Polar residues" evidence="1">
    <location>
        <begin position="12"/>
        <end position="23"/>
    </location>
</feature>
<name>A0A3P7M027_DIBLA</name>
<sequence>MGITAPDDSGLANPSGSNQAQQQSLMANAAVAVAALANTGLWPPTAPSANGPGQMPGTVVSNAGGGSGNWMLPSQPSVHSQYPPPRPMNSGTSGSSSCMMSANAQANSTGSGNLLDEHRACLIYALPYVDNAGMLRSGLPTSLLPSISAATLLLPLEAMVLLRFCCLFSEIEHAYALYCTIDQALLLVVLILINMNSPDMSPPLLMCPPACVSLR</sequence>
<gene>
    <name evidence="2" type="ORF">DILT_LOCUS12870</name>
</gene>
<evidence type="ECO:0000256" key="1">
    <source>
        <dbReference type="SAM" id="MobiDB-lite"/>
    </source>
</evidence>
<keyword evidence="3" id="KW-1185">Reference proteome</keyword>
<feature type="region of interest" description="Disordered" evidence="1">
    <location>
        <begin position="1"/>
        <end position="23"/>
    </location>
</feature>
<evidence type="ECO:0000313" key="2">
    <source>
        <dbReference type="EMBL" id="VDN17227.1"/>
    </source>
</evidence>
<dbReference type="EMBL" id="UYRU01067988">
    <property type="protein sequence ID" value="VDN17227.1"/>
    <property type="molecule type" value="Genomic_DNA"/>
</dbReference>
<feature type="compositionally biased region" description="Low complexity" evidence="1">
    <location>
        <begin position="90"/>
        <end position="101"/>
    </location>
</feature>
<organism evidence="2 3">
    <name type="scientific">Dibothriocephalus latus</name>
    <name type="common">Fish tapeworm</name>
    <name type="synonym">Diphyllobothrium latum</name>
    <dbReference type="NCBI Taxonomy" id="60516"/>
    <lineage>
        <taxon>Eukaryota</taxon>
        <taxon>Metazoa</taxon>
        <taxon>Spiralia</taxon>
        <taxon>Lophotrochozoa</taxon>
        <taxon>Platyhelminthes</taxon>
        <taxon>Cestoda</taxon>
        <taxon>Eucestoda</taxon>
        <taxon>Diphyllobothriidea</taxon>
        <taxon>Diphyllobothriidae</taxon>
        <taxon>Dibothriocephalus</taxon>
    </lineage>
</organism>